<reference evidence="2 3" key="1">
    <citation type="submission" date="2014-09" db="EMBL/GenBank/DDBJ databases">
        <title>Draft genome of Bradyrhizobium japonicum Is-34.</title>
        <authorList>
            <person name="Tsurumaru H."/>
            <person name="Yamakawa T."/>
            <person name="Hashimoto S."/>
            <person name="Okizaki K."/>
            <person name="Kanesaki Y."/>
            <person name="Yoshikawa H."/>
            <person name="Yajima S."/>
        </authorList>
    </citation>
    <scope>NUCLEOTIDE SEQUENCE [LARGE SCALE GENOMIC DNA]</scope>
    <source>
        <strain evidence="2 3">Is-34</strain>
    </source>
</reference>
<organism evidence="2 3">
    <name type="scientific">Bradyrhizobium japonicum</name>
    <dbReference type="NCBI Taxonomy" id="375"/>
    <lineage>
        <taxon>Bacteria</taxon>
        <taxon>Pseudomonadati</taxon>
        <taxon>Pseudomonadota</taxon>
        <taxon>Alphaproteobacteria</taxon>
        <taxon>Hyphomicrobiales</taxon>
        <taxon>Nitrobacteraceae</taxon>
        <taxon>Bradyrhizobium</taxon>
    </lineage>
</organism>
<dbReference type="RefSeq" id="WP_041958228.1">
    <property type="nucleotide sequence ID" value="NZ_JRPN01000021.1"/>
</dbReference>
<evidence type="ECO:0000259" key="1">
    <source>
        <dbReference type="Pfam" id="PF18735"/>
    </source>
</evidence>
<proteinExistence type="predicted"/>
<dbReference type="EMBL" id="JRPN01000021">
    <property type="protein sequence ID" value="KGT76122.1"/>
    <property type="molecule type" value="Genomic_DNA"/>
</dbReference>
<sequence length="154" mass="17443">MSFEIEQRFGELEKLVQSASAKDLDEKTASYLCKLGSVLICGNLERCVEHLVLEKVGNSSHPRVANFLKGYFKSGRNYDCENIQQLMFRFDTEWGRNFEAFVTGNERVKVEVASCYAVRNSVAHGGGQSLGPTRLKQFYDATFTLVAELEKMLR</sequence>
<evidence type="ECO:0000313" key="3">
    <source>
        <dbReference type="Proteomes" id="UP000030377"/>
    </source>
</evidence>
<dbReference type="Proteomes" id="UP000030377">
    <property type="component" value="Unassembled WGS sequence"/>
</dbReference>
<evidence type="ECO:0000313" key="2">
    <source>
        <dbReference type="EMBL" id="KGT76122.1"/>
    </source>
</evidence>
<gene>
    <name evidence="2" type="ORF">MA20_30350</name>
</gene>
<protein>
    <recommendedName>
        <fullName evidence="1">RiboL-PSP-HEPN domain-containing protein</fullName>
    </recommendedName>
</protein>
<feature type="domain" description="RiboL-PSP-HEPN" evidence="1">
    <location>
        <begin position="5"/>
        <end position="152"/>
    </location>
</feature>
<name>A0A0A3XNZ3_BRAJP</name>
<accession>A0A0A3XNZ3</accession>
<dbReference type="Pfam" id="PF18735">
    <property type="entry name" value="HEPN_RiboL-PSP"/>
    <property type="match status" value="1"/>
</dbReference>
<dbReference type="InterPro" id="IPR041519">
    <property type="entry name" value="HEPN_RiboL-PSP"/>
</dbReference>
<comment type="caution">
    <text evidence="2">The sequence shown here is derived from an EMBL/GenBank/DDBJ whole genome shotgun (WGS) entry which is preliminary data.</text>
</comment>
<dbReference type="AlphaFoldDB" id="A0A0A3XNZ3"/>